<dbReference type="AlphaFoldDB" id="A0A9P6TBR1"/>
<sequence>MYLFASKMSSTAEYEMLRMEEDPLIAPDCRPEDQAKQIGSDKNKASTQEWANGIRGLAAFSVMNHHLVACFNEQAVTRACDMDGTVHIWQWPIIRVVVSPLFMVTTFFILSGYVLSYGPLERLAKDPMSAISVRNSLASACFRRIFRLFPPAAMSILISHIILLCGGFNAYKNGTNWEWWIKEGTPRWVTTNWHAQTLEALKDVVTIWYTPSTTSHYNVVLWTMPLELQGSLSLYVVLLATSNLRRQFRVIIGIGIVIIALVTKDDLTGKFVIGLLIAESRLVELKPLKSKKIIQAWDRIQTPFKSIMLIIAFFLGSIPPGMDNRTYPVPWPQYMYDFLFKLYGRNLGEVVALYTLISVTLMILTVSHWPASQKILSVRPLRYLGKISFSLYVLHAPLLLSLGVGLVVKFRQLGISDNLSIFLMVPFWYGAVFGCSHLMTNYIDKKAIQFSHQLEKRWSINKSTSGGDEILHQIDRTNPNSNSIELMDEIHHSSSRNLTQLESIDVQR</sequence>
<feature type="transmembrane region" description="Helical" evidence="1">
    <location>
        <begin position="152"/>
        <end position="171"/>
    </location>
</feature>
<keyword evidence="1" id="KW-0472">Membrane</keyword>
<organism evidence="3 4">
    <name type="scientific">Cronartium quercuum f. sp. fusiforme G11</name>
    <dbReference type="NCBI Taxonomy" id="708437"/>
    <lineage>
        <taxon>Eukaryota</taxon>
        <taxon>Fungi</taxon>
        <taxon>Dikarya</taxon>
        <taxon>Basidiomycota</taxon>
        <taxon>Pucciniomycotina</taxon>
        <taxon>Pucciniomycetes</taxon>
        <taxon>Pucciniales</taxon>
        <taxon>Coleosporiaceae</taxon>
        <taxon>Cronartium</taxon>
    </lineage>
</organism>
<dbReference type="InterPro" id="IPR050879">
    <property type="entry name" value="Acyltransferase_3"/>
</dbReference>
<reference evidence="3" key="1">
    <citation type="submission" date="2013-11" db="EMBL/GenBank/DDBJ databases">
        <title>Genome sequence of the fusiform rust pathogen reveals effectors for host alternation and coevolution with pine.</title>
        <authorList>
            <consortium name="DOE Joint Genome Institute"/>
            <person name="Smith K."/>
            <person name="Pendleton A."/>
            <person name="Kubisiak T."/>
            <person name="Anderson C."/>
            <person name="Salamov A."/>
            <person name="Aerts A."/>
            <person name="Riley R."/>
            <person name="Clum A."/>
            <person name="Lindquist E."/>
            <person name="Ence D."/>
            <person name="Campbell M."/>
            <person name="Kronenberg Z."/>
            <person name="Feau N."/>
            <person name="Dhillon B."/>
            <person name="Hamelin R."/>
            <person name="Burleigh J."/>
            <person name="Smith J."/>
            <person name="Yandell M."/>
            <person name="Nelson C."/>
            <person name="Grigoriev I."/>
            <person name="Davis J."/>
        </authorList>
    </citation>
    <scope>NUCLEOTIDE SEQUENCE</scope>
    <source>
        <strain evidence="3">G11</strain>
    </source>
</reference>
<feature type="transmembrane region" description="Helical" evidence="1">
    <location>
        <begin position="247"/>
        <end position="263"/>
    </location>
</feature>
<evidence type="ECO:0000313" key="4">
    <source>
        <dbReference type="Proteomes" id="UP000886653"/>
    </source>
</evidence>
<dbReference type="GO" id="GO:0016747">
    <property type="term" value="F:acyltransferase activity, transferring groups other than amino-acyl groups"/>
    <property type="evidence" value="ECO:0007669"/>
    <property type="project" value="InterPro"/>
</dbReference>
<dbReference type="EMBL" id="MU167259">
    <property type="protein sequence ID" value="KAG0146541.1"/>
    <property type="molecule type" value="Genomic_DNA"/>
</dbReference>
<feature type="transmembrane region" description="Helical" evidence="1">
    <location>
        <begin position="93"/>
        <end position="115"/>
    </location>
</feature>
<dbReference type="InterPro" id="IPR002656">
    <property type="entry name" value="Acyl_transf_3_dom"/>
</dbReference>
<evidence type="ECO:0000259" key="2">
    <source>
        <dbReference type="Pfam" id="PF01757"/>
    </source>
</evidence>
<gene>
    <name evidence="3" type="ORF">CROQUDRAFT_62673</name>
</gene>
<name>A0A9P6TBR1_9BASI</name>
<evidence type="ECO:0000313" key="3">
    <source>
        <dbReference type="EMBL" id="KAG0146541.1"/>
    </source>
</evidence>
<keyword evidence="4" id="KW-1185">Reference proteome</keyword>
<dbReference type="Proteomes" id="UP000886653">
    <property type="component" value="Unassembled WGS sequence"/>
</dbReference>
<keyword evidence="1" id="KW-1133">Transmembrane helix</keyword>
<dbReference type="PANTHER" id="PTHR23028">
    <property type="entry name" value="ACETYLTRANSFERASE"/>
    <property type="match status" value="1"/>
</dbReference>
<comment type="caution">
    <text evidence="3">The sequence shown here is derived from an EMBL/GenBank/DDBJ whole genome shotgun (WGS) entry which is preliminary data.</text>
</comment>
<dbReference type="PANTHER" id="PTHR23028:SF134">
    <property type="entry name" value="PUTATIVE (AFU_ORTHOLOGUE AFUA_4G08520)-RELATED"/>
    <property type="match status" value="1"/>
</dbReference>
<dbReference type="Pfam" id="PF01757">
    <property type="entry name" value="Acyl_transf_3"/>
    <property type="match status" value="1"/>
</dbReference>
<accession>A0A9P6TBR1</accession>
<feature type="transmembrane region" description="Helical" evidence="1">
    <location>
        <begin position="419"/>
        <end position="439"/>
    </location>
</feature>
<feature type="transmembrane region" description="Helical" evidence="1">
    <location>
        <begin position="219"/>
        <end position="240"/>
    </location>
</feature>
<feature type="transmembrane region" description="Helical" evidence="1">
    <location>
        <begin position="383"/>
        <end position="407"/>
    </location>
</feature>
<dbReference type="OrthoDB" id="5405781at2759"/>
<evidence type="ECO:0000256" key="1">
    <source>
        <dbReference type="SAM" id="Phobius"/>
    </source>
</evidence>
<proteinExistence type="predicted"/>
<protein>
    <recommendedName>
        <fullName evidence="2">Acyltransferase 3 domain-containing protein</fullName>
    </recommendedName>
</protein>
<feature type="domain" description="Acyltransferase 3" evidence="2">
    <location>
        <begin position="49"/>
        <end position="412"/>
    </location>
</feature>
<feature type="transmembrane region" description="Helical" evidence="1">
    <location>
        <begin position="351"/>
        <end position="371"/>
    </location>
</feature>
<keyword evidence="1" id="KW-0812">Transmembrane</keyword>